<comment type="caution">
    <text evidence="1">The sequence shown here is derived from an EMBL/GenBank/DDBJ whole genome shotgun (WGS) entry which is preliminary data.</text>
</comment>
<sequence>MGSGQNATRGCEECDKAVRSGREIATGRSSHSEHEGCAVATRSQNVAYRVVAFIRRNGEEERLGVGDLLLPSRQELLHMTPTRCKLAPKGLVESSFQLGLLAWYSSVYDVRDSRIAGKPRPSSSTCSDTTKLSCPENYAADINNAEYNSRRYPEM</sequence>
<evidence type="ECO:0000313" key="2">
    <source>
        <dbReference type="Proteomes" id="UP000652761"/>
    </source>
</evidence>
<reference evidence="1" key="1">
    <citation type="submission" date="2017-07" db="EMBL/GenBank/DDBJ databases">
        <title>Taro Niue Genome Assembly and Annotation.</title>
        <authorList>
            <person name="Atibalentja N."/>
            <person name="Keating K."/>
            <person name="Fields C.J."/>
        </authorList>
    </citation>
    <scope>NUCLEOTIDE SEQUENCE</scope>
    <source>
        <strain evidence="1">Niue_2</strain>
        <tissue evidence="1">Leaf</tissue>
    </source>
</reference>
<proteinExistence type="predicted"/>
<name>A0A843X9P9_COLES</name>
<dbReference type="Proteomes" id="UP000652761">
    <property type="component" value="Unassembled WGS sequence"/>
</dbReference>
<gene>
    <name evidence="1" type="ORF">Taro_049045</name>
</gene>
<protein>
    <submittedName>
        <fullName evidence="1">Uncharacterized protein</fullName>
    </submittedName>
</protein>
<organism evidence="1 2">
    <name type="scientific">Colocasia esculenta</name>
    <name type="common">Wild taro</name>
    <name type="synonym">Arum esculentum</name>
    <dbReference type="NCBI Taxonomy" id="4460"/>
    <lineage>
        <taxon>Eukaryota</taxon>
        <taxon>Viridiplantae</taxon>
        <taxon>Streptophyta</taxon>
        <taxon>Embryophyta</taxon>
        <taxon>Tracheophyta</taxon>
        <taxon>Spermatophyta</taxon>
        <taxon>Magnoliopsida</taxon>
        <taxon>Liliopsida</taxon>
        <taxon>Araceae</taxon>
        <taxon>Aroideae</taxon>
        <taxon>Colocasieae</taxon>
        <taxon>Colocasia</taxon>
    </lineage>
</organism>
<dbReference type="EMBL" id="NMUH01006836">
    <property type="protein sequence ID" value="MQM16089.1"/>
    <property type="molecule type" value="Genomic_DNA"/>
</dbReference>
<keyword evidence="2" id="KW-1185">Reference proteome</keyword>
<accession>A0A843X9P9</accession>
<evidence type="ECO:0000313" key="1">
    <source>
        <dbReference type="EMBL" id="MQM16089.1"/>
    </source>
</evidence>
<dbReference type="AlphaFoldDB" id="A0A843X9P9"/>